<dbReference type="SUPFAM" id="SSF88697">
    <property type="entry name" value="PUA domain-like"/>
    <property type="match status" value="1"/>
</dbReference>
<proteinExistence type="predicted"/>
<evidence type="ECO:0000256" key="1">
    <source>
        <dbReference type="SAM" id="Phobius"/>
    </source>
</evidence>
<evidence type="ECO:0000313" key="3">
    <source>
        <dbReference type="EMBL" id="KAF5733908.1"/>
    </source>
</evidence>
<dbReference type="InterPro" id="IPR007374">
    <property type="entry name" value="ASCH_domain"/>
</dbReference>
<reference evidence="3 4" key="1">
    <citation type="journal article" date="2020" name="Nat. Commun.">
        <title>Genome of Tripterygium wilfordii and identification of cytochrome P450 involved in triptolide biosynthesis.</title>
        <authorList>
            <person name="Tu L."/>
            <person name="Su P."/>
            <person name="Zhang Z."/>
            <person name="Gao L."/>
            <person name="Wang J."/>
            <person name="Hu T."/>
            <person name="Zhou J."/>
            <person name="Zhang Y."/>
            <person name="Zhao Y."/>
            <person name="Liu Y."/>
            <person name="Song Y."/>
            <person name="Tong Y."/>
            <person name="Lu Y."/>
            <person name="Yang J."/>
            <person name="Xu C."/>
            <person name="Jia M."/>
            <person name="Peters R.J."/>
            <person name="Huang L."/>
            <person name="Gao W."/>
        </authorList>
    </citation>
    <scope>NUCLEOTIDE SEQUENCE [LARGE SCALE GENOMIC DNA]</scope>
    <source>
        <strain evidence="4">cv. XIE 37</strain>
        <tissue evidence="3">Leaf</tissue>
    </source>
</reference>
<dbReference type="PANTHER" id="PTHR34204">
    <property type="entry name" value="RNA-BINDING ASCH DOMAIN PROTEIN"/>
    <property type="match status" value="1"/>
</dbReference>
<keyword evidence="1" id="KW-1133">Transmembrane helix</keyword>
<evidence type="ECO:0000313" key="4">
    <source>
        <dbReference type="Proteomes" id="UP000593562"/>
    </source>
</evidence>
<sequence length="151" mass="16973">MLCQGDLSLVEFHVLSSLCSMGSSLINSLLIFSFFFYNLRIESGSSILFNKCVVHEVQEVRRYASFHEMLESEGLAKVLPGVKTTDRGVQVYRNFYTEEKERSNGVLAICVAKCPSQPYFLLAEILSGLRCDGVDYLLGLSHQVGTRSRDF</sequence>
<dbReference type="AlphaFoldDB" id="A0A7J7CIM0"/>
<protein>
    <recommendedName>
        <fullName evidence="2">ASCH domain-containing protein</fullName>
    </recommendedName>
</protein>
<dbReference type="Gene3D" id="2.30.130.30">
    <property type="entry name" value="Hypothetical protein"/>
    <property type="match status" value="1"/>
</dbReference>
<organism evidence="3 4">
    <name type="scientific">Tripterygium wilfordii</name>
    <name type="common">Thunder God vine</name>
    <dbReference type="NCBI Taxonomy" id="458696"/>
    <lineage>
        <taxon>Eukaryota</taxon>
        <taxon>Viridiplantae</taxon>
        <taxon>Streptophyta</taxon>
        <taxon>Embryophyta</taxon>
        <taxon>Tracheophyta</taxon>
        <taxon>Spermatophyta</taxon>
        <taxon>Magnoliopsida</taxon>
        <taxon>eudicotyledons</taxon>
        <taxon>Gunneridae</taxon>
        <taxon>Pentapetalae</taxon>
        <taxon>rosids</taxon>
        <taxon>fabids</taxon>
        <taxon>Celastrales</taxon>
        <taxon>Celastraceae</taxon>
        <taxon>Tripterygium</taxon>
    </lineage>
</organism>
<keyword evidence="1" id="KW-0472">Membrane</keyword>
<accession>A0A7J7CIM0</accession>
<dbReference type="PANTHER" id="PTHR34204:SF2">
    <property type="entry name" value="RNA-BINDING ASCH DOMAIN PROTEIN"/>
    <property type="match status" value="1"/>
</dbReference>
<keyword evidence="4" id="KW-1185">Reference proteome</keyword>
<evidence type="ECO:0000259" key="2">
    <source>
        <dbReference type="Pfam" id="PF04266"/>
    </source>
</evidence>
<dbReference type="EMBL" id="JAAARO010000016">
    <property type="protein sequence ID" value="KAF5733908.1"/>
    <property type="molecule type" value="Genomic_DNA"/>
</dbReference>
<dbReference type="InParanoid" id="A0A7J7CIM0"/>
<name>A0A7J7CIM0_TRIWF</name>
<comment type="caution">
    <text evidence="3">The sequence shown here is derived from an EMBL/GenBank/DDBJ whole genome shotgun (WGS) entry which is preliminary data.</text>
</comment>
<gene>
    <name evidence="3" type="ORF">HS088_TW16G00349</name>
</gene>
<dbReference type="Pfam" id="PF04266">
    <property type="entry name" value="ASCH"/>
    <property type="match status" value="1"/>
</dbReference>
<feature type="domain" description="ASCH" evidence="2">
    <location>
        <begin position="52"/>
        <end position="109"/>
    </location>
</feature>
<dbReference type="InterPro" id="IPR015947">
    <property type="entry name" value="PUA-like_sf"/>
</dbReference>
<dbReference type="Proteomes" id="UP000593562">
    <property type="component" value="Unassembled WGS sequence"/>
</dbReference>
<feature type="transmembrane region" description="Helical" evidence="1">
    <location>
        <begin position="12"/>
        <end position="37"/>
    </location>
</feature>
<keyword evidence="1" id="KW-0812">Transmembrane</keyword>